<feature type="region of interest" description="Disordered" evidence="1">
    <location>
        <begin position="63"/>
        <end position="85"/>
    </location>
</feature>
<sequence length="523" mass="60888">YEYNIATISSFYPNAYKYYDNVNTSSSPYPGPYEYDSAMSTYINFQSSSDVLTESDFEAQLEGADNGIYDERENNKHEDSENEEEEKNNLLVLCKGMKFSTWELAELYLTNYAKQEGFSFRKRRWIIHEPEKAILAEDRRDRDSKMIDCSWHINLTFPKTVKEVCINSILDLPTQYNLLVASFPGHIINRKDLSNAIQQFKSQAKLSKNDASSAIIEDKTESTFTWVLQKLKNSCEIAPIVLYSDADSALLSAKLKGTLHEQFRPFHTRFLEMRNTLCHKKFESKWENLINEYPACKSYLMNSTQQAEVTNKIIKDKLNRTSQLTDVVREIQTIFDQQSKKAVLAEYKNEIPTKDQIAQSICYDAVLVENWLALLEEEMAREDDYDQPQSLFPSLLEDISQDYEAFVPMYQIKQMESNELPQLLSFQHLVRFKQTSNVVQSHGPKQRYRFGMEYAKKPLDLAIHANKVDDFVNEIERFIEKLRGICRQPKRYKSGSELLKKITGNKKEGRHCQKCRQTGHYAP</sequence>
<dbReference type="PANTHER" id="PTHR47718">
    <property type="entry name" value="OS01G0519700 PROTEIN"/>
    <property type="match status" value="1"/>
</dbReference>
<dbReference type="PANTHER" id="PTHR47718:SF7">
    <property type="entry name" value="PROTEIN FAR1-RELATED SEQUENCE"/>
    <property type="match status" value="1"/>
</dbReference>
<keyword evidence="3" id="KW-1185">Reference proteome</keyword>
<feature type="compositionally biased region" description="Basic and acidic residues" evidence="1">
    <location>
        <begin position="69"/>
        <end position="79"/>
    </location>
</feature>
<evidence type="ECO:0000256" key="1">
    <source>
        <dbReference type="SAM" id="MobiDB-lite"/>
    </source>
</evidence>
<evidence type="ECO:0000313" key="3">
    <source>
        <dbReference type="Proteomes" id="UP000789759"/>
    </source>
</evidence>
<protein>
    <submittedName>
        <fullName evidence="2">5945_t:CDS:1</fullName>
    </submittedName>
</protein>
<proteinExistence type="predicted"/>
<name>A0A9N9GSM0_9GLOM</name>
<evidence type="ECO:0000313" key="2">
    <source>
        <dbReference type="EMBL" id="CAG8622557.1"/>
    </source>
</evidence>
<reference evidence="2" key="1">
    <citation type="submission" date="2021-06" db="EMBL/GenBank/DDBJ databases">
        <authorList>
            <person name="Kallberg Y."/>
            <person name="Tangrot J."/>
            <person name="Rosling A."/>
        </authorList>
    </citation>
    <scope>NUCLEOTIDE SEQUENCE</scope>
    <source>
        <strain evidence="2">FL966</strain>
    </source>
</reference>
<comment type="caution">
    <text evidence="2">The sequence shown here is derived from an EMBL/GenBank/DDBJ whole genome shotgun (WGS) entry which is preliminary data.</text>
</comment>
<dbReference type="Proteomes" id="UP000789759">
    <property type="component" value="Unassembled WGS sequence"/>
</dbReference>
<organism evidence="2 3">
    <name type="scientific">Cetraspora pellucida</name>
    <dbReference type="NCBI Taxonomy" id="1433469"/>
    <lineage>
        <taxon>Eukaryota</taxon>
        <taxon>Fungi</taxon>
        <taxon>Fungi incertae sedis</taxon>
        <taxon>Mucoromycota</taxon>
        <taxon>Glomeromycotina</taxon>
        <taxon>Glomeromycetes</taxon>
        <taxon>Diversisporales</taxon>
        <taxon>Gigasporaceae</taxon>
        <taxon>Cetraspora</taxon>
    </lineage>
</organism>
<feature type="non-terminal residue" evidence="2">
    <location>
        <position position="523"/>
    </location>
</feature>
<gene>
    <name evidence="2" type="ORF">CPELLU_LOCUS7995</name>
</gene>
<dbReference type="AlphaFoldDB" id="A0A9N9GSM0"/>
<dbReference type="OrthoDB" id="2437090at2759"/>
<dbReference type="EMBL" id="CAJVQA010005529">
    <property type="protein sequence ID" value="CAG8622557.1"/>
    <property type="molecule type" value="Genomic_DNA"/>
</dbReference>
<accession>A0A9N9GSM0</accession>